<proteinExistence type="predicted"/>
<feature type="domain" description="HTH tetR-type" evidence="4">
    <location>
        <begin position="14"/>
        <end position="74"/>
    </location>
</feature>
<keyword evidence="3" id="KW-0812">Transmembrane</keyword>
<dbReference type="InterPro" id="IPR050624">
    <property type="entry name" value="HTH-type_Tx_Regulator"/>
</dbReference>
<dbReference type="InterPro" id="IPR009057">
    <property type="entry name" value="Homeodomain-like_sf"/>
</dbReference>
<accession>A0A0A2MSW7</accession>
<dbReference type="eggNOG" id="COG1309">
    <property type="taxonomic scope" value="Bacteria"/>
</dbReference>
<evidence type="ECO:0000313" key="6">
    <source>
        <dbReference type="Proteomes" id="UP000030111"/>
    </source>
</evidence>
<dbReference type="PRINTS" id="PR00455">
    <property type="entry name" value="HTHTETR"/>
</dbReference>
<dbReference type="Pfam" id="PF00440">
    <property type="entry name" value="TetR_N"/>
    <property type="match status" value="1"/>
</dbReference>
<evidence type="ECO:0000313" key="5">
    <source>
        <dbReference type="EMBL" id="KGO94661.1"/>
    </source>
</evidence>
<evidence type="ECO:0000256" key="1">
    <source>
        <dbReference type="ARBA" id="ARBA00023125"/>
    </source>
</evidence>
<keyword evidence="6" id="KW-1185">Reference proteome</keyword>
<comment type="caution">
    <text evidence="5">The sequence shown here is derived from an EMBL/GenBank/DDBJ whole genome shotgun (WGS) entry which is preliminary data.</text>
</comment>
<reference evidence="5 6" key="1">
    <citation type="submission" date="2013-09" db="EMBL/GenBank/DDBJ databases">
        <authorList>
            <person name="Zeng Z."/>
            <person name="Chen C."/>
        </authorList>
    </citation>
    <scope>NUCLEOTIDE SEQUENCE [LARGE SCALE GENOMIC DNA]</scope>
    <source>
        <strain evidence="5 6">WB 4.1-42</strain>
    </source>
</reference>
<keyword evidence="1 2" id="KW-0238">DNA-binding</keyword>
<name>A0A0A2MSW7_9FLAO</name>
<keyword evidence="3" id="KW-0472">Membrane</keyword>
<sequence>MKKETASKKSRNKEQSKQQLLDAVGEILRTKGYSELKVNQIAATAGLDKKLIYNYFGSKDNLLSEYIHSQDFWSNVKQDSVPVLVPDSGKHLSTAMLLQQFDFVRDNAELQKVLLWRLSEPQPFLQQLTENQEKVGEQLFQSIFDPHFKEKALDYRAIMAILVAGAYYLNLYSSVNGSVFCGIDLNTDSGRGKIQEAFSFLVDKTYNGL</sequence>
<dbReference type="AlphaFoldDB" id="A0A0A2MSW7"/>
<feature type="transmembrane region" description="Helical" evidence="3">
    <location>
        <begin position="153"/>
        <end position="170"/>
    </location>
</feature>
<gene>
    <name evidence="5" type="ORF">Q766_00625</name>
</gene>
<dbReference type="STRING" id="1121898.GCA_000422725_00599"/>
<keyword evidence="3" id="KW-1133">Transmembrane helix</keyword>
<dbReference type="GO" id="GO:0003677">
    <property type="term" value="F:DNA binding"/>
    <property type="evidence" value="ECO:0007669"/>
    <property type="project" value="UniProtKB-UniRule"/>
</dbReference>
<dbReference type="SUPFAM" id="SSF46689">
    <property type="entry name" value="Homeodomain-like"/>
    <property type="match status" value="1"/>
</dbReference>
<protein>
    <submittedName>
        <fullName evidence="5">TetR family transcriptional regulator</fullName>
    </submittedName>
</protein>
<dbReference type="EMBL" id="JRLY01000001">
    <property type="protein sequence ID" value="KGO94661.1"/>
    <property type="molecule type" value="Genomic_DNA"/>
</dbReference>
<evidence type="ECO:0000259" key="4">
    <source>
        <dbReference type="PROSITE" id="PS50977"/>
    </source>
</evidence>
<dbReference type="PANTHER" id="PTHR43479:SF11">
    <property type="entry name" value="ACREF_ENVCD OPERON REPRESSOR-RELATED"/>
    <property type="match status" value="1"/>
</dbReference>
<evidence type="ECO:0000256" key="3">
    <source>
        <dbReference type="SAM" id="Phobius"/>
    </source>
</evidence>
<dbReference type="Proteomes" id="UP000030111">
    <property type="component" value="Unassembled WGS sequence"/>
</dbReference>
<feature type="DNA-binding region" description="H-T-H motif" evidence="2">
    <location>
        <begin position="37"/>
        <end position="56"/>
    </location>
</feature>
<dbReference type="PROSITE" id="PS50977">
    <property type="entry name" value="HTH_TETR_2"/>
    <property type="match status" value="1"/>
</dbReference>
<dbReference type="RefSeq" id="WP_026992040.1">
    <property type="nucleotide sequence ID" value="NZ_JRLY01000001.1"/>
</dbReference>
<evidence type="ECO:0000256" key="2">
    <source>
        <dbReference type="PROSITE-ProRule" id="PRU00335"/>
    </source>
</evidence>
<dbReference type="PANTHER" id="PTHR43479">
    <property type="entry name" value="ACREF/ENVCD OPERON REPRESSOR-RELATED"/>
    <property type="match status" value="1"/>
</dbReference>
<dbReference type="InterPro" id="IPR001647">
    <property type="entry name" value="HTH_TetR"/>
</dbReference>
<dbReference type="OrthoDB" id="836882at2"/>
<dbReference type="Gene3D" id="1.10.357.10">
    <property type="entry name" value="Tetracycline Repressor, domain 2"/>
    <property type="match status" value="1"/>
</dbReference>
<organism evidence="5 6">
    <name type="scientific">Flavobacterium subsaxonicum WB 4.1-42 = DSM 21790</name>
    <dbReference type="NCBI Taxonomy" id="1121898"/>
    <lineage>
        <taxon>Bacteria</taxon>
        <taxon>Pseudomonadati</taxon>
        <taxon>Bacteroidota</taxon>
        <taxon>Flavobacteriia</taxon>
        <taxon>Flavobacteriales</taxon>
        <taxon>Flavobacteriaceae</taxon>
        <taxon>Flavobacterium</taxon>
    </lineage>
</organism>